<reference evidence="1" key="1">
    <citation type="submission" date="2014-05" db="EMBL/GenBank/DDBJ databases">
        <authorList>
            <person name="Chronopoulou M."/>
        </authorList>
    </citation>
    <scope>NUCLEOTIDE SEQUENCE</scope>
    <source>
        <tissue evidence="1">Whole organism</tissue>
    </source>
</reference>
<evidence type="ECO:0000313" key="1">
    <source>
        <dbReference type="EMBL" id="CDW24107.1"/>
    </source>
</evidence>
<dbReference type="AlphaFoldDB" id="A0A0K2TET9"/>
<accession>A0A0K2TET9</accession>
<sequence length="35" mass="4041">MFVIWDSRCQILQRDSQGISLVIVAEDIHLLRDGL</sequence>
<proteinExistence type="predicted"/>
<dbReference type="EMBL" id="HACA01006746">
    <property type="protein sequence ID" value="CDW24107.1"/>
    <property type="molecule type" value="Transcribed_RNA"/>
</dbReference>
<protein>
    <submittedName>
        <fullName evidence="1">Uncharacterized protein</fullName>
    </submittedName>
</protein>
<name>A0A0K2TET9_LEPSM</name>
<organism evidence="1">
    <name type="scientific">Lepeophtheirus salmonis</name>
    <name type="common">Salmon louse</name>
    <name type="synonym">Caligus salmonis</name>
    <dbReference type="NCBI Taxonomy" id="72036"/>
    <lineage>
        <taxon>Eukaryota</taxon>
        <taxon>Metazoa</taxon>
        <taxon>Ecdysozoa</taxon>
        <taxon>Arthropoda</taxon>
        <taxon>Crustacea</taxon>
        <taxon>Multicrustacea</taxon>
        <taxon>Hexanauplia</taxon>
        <taxon>Copepoda</taxon>
        <taxon>Siphonostomatoida</taxon>
        <taxon>Caligidae</taxon>
        <taxon>Lepeophtheirus</taxon>
    </lineage>
</organism>